<evidence type="ECO:0000313" key="3">
    <source>
        <dbReference type="EMBL" id="KAF2487721.1"/>
    </source>
</evidence>
<keyword evidence="2" id="KW-0732">Signal</keyword>
<feature type="transmembrane region" description="Helical" evidence="1">
    <location>
        <begin position="583"/>
        <end position="603"/>
    </location>
</feature>
<dbReference type="PANTHER" id="PTHR35340">
    <property type="entry name" value="PQQ ENZYME REPEAT PROTEIN-RELATED"/>
    <property type="match status" value="1"/>
</dbReference>
<keyword evidence="4" id="KW-1185">Reference proteome</keyword>
<proteinExistence type="predicted"/>
<dbReference type="Proteomes" id="UP000799767">
    <property type="component" value="Unassembled WGS sequence"/>
</dbReference>
<dbReference type="InterPro" id="IPR053143">
    <property type="entry name" value="Arylsulfate_ST"/>
</dbReference>
<sequence>MLSPILALASLISLATCEGPIHDYPDDRDLHSFVTRPDIRSPRFNVSVYKPELVTPGYWFTAPYVDLKDRLPTALYSPGQTGPHIYDGRGDLVWCGSHLFDDRPTFDFRVAHHNGSQYLTFLAREDLHEFISPGGSGHFLDTSYNYHGHPVYQPNGRGIMNMHEFRTIGDGKRALTVTHESKFFNINDGSPMYDMQIFVGNNGFSELDLATGETVFSWWALDHVHIFETESGQPVNAGTPESPWDFFHLNSVDKNAEGDYLISARHTSTIYKISGKDGSILWRLGGSISDFTLEGFNMSSQHDARWDTSDDTATKLTFLNNHSGRRVTTATTSSAVEVVLNMTTMTARLARQWDRPDGQLTDLRGNAQRLDNGHMFVGWSENSYITEFTDDGHVVMDAQMASHRFSTYRTYKFNFTATPSEPIAVKAFVYGVRPETSTTVVYVSWNGATEVVQWRFWASASDGLETVGSTARTGFETMFMANGAFHEIKAEALDINGNSLGFSDVASAELPVSWELHDTELQELGGQGASAPQRFHSGIAGLEETQTSTPDVETIESGDEREIPTSTGFESTLPKLIQQGHSVTVVCAFALMGFLSLAVIASLRRRLKRRRYHSSSRGKYELLRDEV</sequence>
<feature type="signal peptide" evidence="2">
    <location>
        <begin position="1"/>
        <end position="17"/>
    </location>
</feature>
<dbReference type="EMBL" id="MU001631">
    <property type="protein sequence ID" value="KAF2487721.1"/>
    <property type="molecule type" value="Genomic_DNA"/>
</dbReference>
<keyword evidence="1" id="KW-0472">Membrane</keyword>
<dbReference type="Pfam" id="PF14269">
    <property type="entry name" value="Arylsulfotran_2"/>
    <property type="match status" value="1"/>
</dbReference>
<dbReference type="PANTHER" id="PTHR35340:SF8">
    <property type="entry name" value="ASST-DOMAIN-CONTAINING PROTEIN"/>
    <property type="match status" value="1"/>
</dbReference>
<evidence type="ECO:0000256" key="2">
    <source>
        <dbReference type="SAM" id="SignalP"/>
    </source>
</evidence>
<accession>A0A6A6Q6M1</accession>
<dbReference type="InterPro" id="IPR039535">
    <property type="entry name" value="ASST-like"/>
</dbReference>
<dbReference type="RefSeq" id="XP_033594290.1">
    <property type="nucleotide sequence ID" value="XM_033736414.1"/>
</dbReference>
<evidence type="ECO:0000313" key="4">
    <source>
        <dbReference type="Proteomes" id="UP000799767"/>
    </source>
</evidence>
<feature type="chain" id="PRO_5025435036" evidence="2">
    <location>
        <begin position="18"/>
        <end position="627"/>
    </location>
</feature>
<gene>
    <name evidence="3" type="ORF">BDY17DRAFT_320241</name>
</gene>
<dbReference type="GeneID" id="54477416"/>
<keyword evidence="1" id="KW-1133">Transmembrane helix</keyword>
<reference evidence="3" key="1">
    <citation type="journal article" date="2020" name="Stud. Mycol.">
        <title>101 Dothideomycetes genomes: a test case for predicting lifestyles and emergence of pathogens.</title>
        <authorList>
            <person name="Haridas S."/>
            <person name="Albert R."/>
            <person name="Binder M."/>
            <person name="Bloem J."/>
            <person name="Labutti K."/>
            <person name="Salamov A."/>
            <person name="Andreopoulos B."/>
            <person name="Baker S."/>
            <person name="Barry K."/>
            <person name="Bills G."/>
            <person name="Bluhm B."/>
            <person name="Cannon C."/>
            <person name="Castanera R."/>
            <person name="Culley D."/>
            <person name="Daum C."/>
            <person name="Ezra D."/>
            <person name="Gonzalez J."/>
            <person name="Henrissat B."/>
            <person name="Kuo A."/>
            <person name="Liang C."/>
            <person name="Lipzen A."/>
            <person name="Lutzoni F."/>
            <person name="Magnuson J."/>
            <person name="Mondo S."/>
            <person name="Nolan M."/>
            <person name="Ohm R."/>
            <person name="Pangilinan J."/>
            <person name="Park H.-J."/>
            <person name="Ramirez L."/>
            <person name="Alfaro M."/>
            <person name="Sun H."/>
            <person name="Tritt A."/>
            <person name="Yoshinaga Y."/>
            <person name="Zwiers L.-H."/>
            <person name="Turgeon B."/>
            <person name="Goodwin S."/>
            <person name="Spatafora J."/>
            <person name="Crous P."/>
            <person name="Grigoriev I."/>
        </authorList>
    </citation>
    <scope>NUCLEOTIDE SEQUENCE</scope>
    <source>
        <strain evidence="3">CBS 113389</strain>
    </source>
</reference>
<name>A0A6A6Q6M1_9PEZI</name>
<dbReference type="AlphaFoldDB" id="A0A6A6Q6M1"/>
<organism evidence="3 4">
    <name type="scientific">Neohortaea acidophila</name>
    <dbReference type="NCBI Taxonomy" id="245834"/>
    <lineage>
        <taxon>Eukaryota</taxon>
        <taxon>Fungi</taxon>
        <taxon>Dikarya</taxon>
        <taxon>Ascomycota</taxon>
        <taxon>Pezizomycotina</taxon>
        <taxon>Dothideomycetes</taxon>
        <taxon>Dothideomycetidae</taxon>
        <taxon>Mycosphaerellales</taxon>
        <taxon>Teratosphaeriaceae</taxon>
        <taxon>Neohortaea</taxon>
    </lineage>
</organism>
<protein>
    <submittedName>
        <fullName evidence="3">ASST-domain-containing protein</fullName>
    </submittedName>
</protein>
<dbReference type="OrthoDB" id="5427350at2759"/>
<evidence type="ECO:0000256" key="1">
    <source>
        <dbReference type="SAM" id="Phobius"/>
    </source>
</evidence>
<keyword evidence="1" id="KW-0812">Transmembrane</keyword>